<feature type="compositionally biased region" description="Basic and acidic residues" evidence="1">
    <location>
        <begin position="243"/>
        <end position="253"/>
    </location>
</feature>
<dbReference type="Proteomes" id="UP000800038">
    <property type="component" value="Unassembled WGS sequence"/>
</dbReference>
<dbReference type="OrthoDB" id="5307331at2759"/>
<name>A0A6A5T6H1_9PLEO</name>
<sequence length="841" mass="95310">MSGTRHYSRPGSRQASASGAVIGLPGTIDPSLLDNFDPALLDGFFDPDNFWAGPNGSDLAGKDFAANQIQFDLGQDYQHGLDLLDQAGMPYSYQNEAGQGPSELVPVNAYISQAFDPNVELWDPNYPVLTNLLDTTPVFSALPGGPSFMPRLPVPSQNSLVYPDPFDPTNQTGPYFQPPIDQDYTGYITAPVQQRNASVPIALSICSKSHRSSHKDDGLFLQQQPKRKRLQSDSGLFSSSSEEDVRPVKRPRQDQQPVNRARPSQSDESSRRTSHTSDSSSVDKPVRVQTVQAGEKPKKCEDKPWVRINNTTKGETTRTARINQANDAGTKYKTKGLPRGDWESSKFKFEYSQHYGLDEFRRNFMSARQIHEYITRYPSDNLRIWIQVTPADVSRRYASQTHSHCRFEKCPNRTWTGRGTIEVGSYRVAFDEKHKVYGKGVVDPYDCVGYAHLYCMERFLDFAGICAVADVRVDTRANMSKEPKGEAQFIFGKKHQDELAIVNKFLKAAQKNRLEETHEFAHYPVHSQYRKGERKPHEHTLVYALYGMNLRHRARSQMKQFIVNRVVKPGAFPIHRGDMEVKVVDKKIEALDDYRDAVKAGQKAAFDHSAYYDDFHPEINRRYAECLALKDQYRAEDNADKKRSNKRKIIIVEDSDDESHDQQQQQRSRSSPRKKQRVNYTEREPEVYSQLQQLSGYEPVVPHEKRPSRNASLADLIASTLKSNKWQNYNIDDYPPLDPEEIEFETIVDVARRNSLNPEDVGAFVDSLNRCKSSTNDPSASAMNSTRTASFNNQPVTSSKGFQTNDPPASLRQVATSPSVQREIYDAHVQKRSSTRLAGKT</sequence>
<accession>A0A6A5T6H1</accession>
<dbReference type="EMBL" id="ML975998">
    <property type="protein sequence ID" value="KAF1947432.1"/>
    <property type="molecule type" value="Genomic_DNA"/>
</dbReference>
<feature type="compositionally biased region" description="Polar residues" evidence="1">
    <location>
        <begin position="773"/>
        <end position="820"/>
    </location>
</feature>
<evidence type="ECO:0000313" key="3">
    <source>
        <dbReference type="Proteomes" id="UP000800038"/>
    </source>
</evidence>
<evidence type="ECO:0000313" key="2">
    <source>
        <dbReference type="EMBL" id="KAF1947432.1"/>
    </source>
</evidence>
<dbReference type="AlphaFoldDB" id="A0A6A5T6H1"/>
<reference evidence="2" key="1">
    <citation type="journal article" date="2020" name="Stud. Mycol.">
        <title>101 Dothideomycetes genomes: a test case for predicting lifestyles and emergence of pathogens.</title>
        <authorList>
            <person name="Haridas S."/>
            <person name="Albert R."/>
            <person name="Binder M."/>
            <person name="Bloem J."/>
            <person name="Labutti K."/>
            <person name="Salamov A."/>
            <person name="Andreopoulos B."/>
            <person name="Baker S."/>
            <person name="Barry K."/>
            <person name="Bills G."/>
            <person name="Bluhm B."/>
            <person name="Cannon C."/>
            <person name="Castanera R."/>
            <person name="Culley D."/>
            <person name="Daum C."/>
            <person name="Ezra D."/>
            <person name="Gonzalez J."/>
            <person name="Henrissat B."/>
            <person name="Kuo A."/>
            <person name="Liang C."/>
            <person name="Lipzen A."/>
            <person name="Lutzoni F."/>
            <person name="Magnuson J."/>
            <person name="Mondo S."/>
            <person name="Nolan M."/>
            <person name="Ohm R."/>
            <person name="Pangilinan J."/>
            <person name="Park H.-J."/>
            <person name="Ramirez L."/>
            <person name="Alfaro M."/>
            <person name="Sun H."/>
            <person name="Tritt A."/>
            <person name="Yoshinaga Y."/>
            <person name="Zwiers L.-H."/>
            <person name="Turgeon B."/>
            <person name="Goodwin S."/>
            <person name="Spatafora J."/>
            <person name="Crous P."/>
            <person name="Grigoriev I."/>
        </authorList>
    </citation>
    <scope>NUCLEOTIDE SEQUENCE</scope>
    <source>
        <strain evidence="2">CBS 161.51</strain>
    </source>
</reference>
<feature type="compositionally biased region" description="Polar residues" evidence="1">
    <location>
        <begin position="254"/>
        <end position="264"/>
    </location>
</feature>
<feature type="region of interest" description="Disordered" evidence="1">
    <location>
        <begin position="773"/>
        <end position="841"/>
    </location>
</feature>
<gene>
    <name evidence="2" type="ORF">EJ02DRAFT_364874</name>
</gene>
<evidence type="ECO:0000256" key="1">
    <source>
        <dbReference type="SAM" id="MobiDB-lite"/>
    </source>
</evidence>
<feature type="region of interest" description="Disordered" evidence="1">
    <location>
        <begin position="211"/>
        <end position="303"/>
    </location>
</feature>
<keyword evidence="3" id="KW-1185">Reference proteome</keyword>
<feature type="non-terminal residue" evidence="2">
    <location>
        <position position="841"/>
    </location>
</feature>
<proteinExistence type="predicted"/>
<feature type="region of interest" description="Disordered" evidence="1">
    <location>
        <begin position="637"/>
        <end position="687"/>
    </location>
</feature>
<protein>
    <submittedName>
        <fullName evidence="2">Uncharacterized protein</fullName>
    </submittedName>
</protein>
<organism evidence="2 3">
    <name type="scientific">Clathrospora elynae</name>
    <dbReference type="NCBI Taxonomy" id="706981"/>
    <lineage>
        <taxon>Eukaryota</taxon>
        <taxon>Fungi</taxon>
        <taxon>Dikarya</taxon>
        <taxon>Ascomycota</taxon>
        <taxon>Pezizomycotina</taxon>
        <taxon>Dothideomycetes</taxon>
        <taxon>Pleosporomycetidae</taxon>
        <taxon>Pleosporales</taxon>
        <taxon>Diademaceae</taxon>
        <taxon>Clathrospora</taxon>
    </lineage>
</organism>